<dbReference type="AlphaFoldDB" id="A0A0F8YSD0"/>
<protein>
    <submittedName>
        <fullName evidence="1">Uncharacterized protein</fullName>
    </submittedName>
</protein>
<gene>
    <name evidence="1" type="ORF">LCGC14_3058710</name>
</gene>
<name>A0A0F8YSD0_9ZZZZ</name>
<dbReference type="EMBL" id="LAZR01064701">
    <property type="protein sequence ID" value="KKK57019.1"/>
    <property type="molecule type" value="Genomic_DNA"/>
</dbReference>
<evidence type="ECO:0000313" key="1">
    <source>
        <dbReference type="EMBL" id="KKK57019.1"/>
    </source>
</evidence>
<sequence>MRTREKRLAYQDQYKKDYPEKFYNLCKCGNKKCIGSK</sequence>
<comment type="caution">
    <text evidence="1">The sequence shown here is derived from an EMBL/GenBank/DDBJ whole genome shotgun (WGS) entry which is preliminary data.</text>
</comment>
<reference evidence="1" key="1">
    <citation type="journal article" date="2015" name="Nature">
        <title>Complex archaea that bridge the gap between prokaryotes and eukaryotes.</title>
        <authorList>
            <person name="Spang A."/>
            <person name="Saw J.H."/>
            <person name="Jorgensen S.L."/>
            <person name="Zaremba-Niedzwiedzka K."/>
            <person name="Martijn J."/>
            <person name="Lind A.E."/>
            <person name="van Eijk R."/>
            <person name="Schleper C."/>
            <person name="Guy L."/>
            <person name="Ettema T.J."/>
        </authorList>
    </citation>
    <scope>NUCLEOTIDE SEQUENCE</scope>
</reference>
<organism evidence="1">
    <name type="scientific">marine sediment metagenome</name>
    <dbReference type="NCBI Taxonomy" id="412755"/>
    <lineage>
        <taxon>unclassified sequences</taxon>
        <taxon>metagenomes</taxon>
        <taxon>ecological metagenomes</taxon>
    </lineage>
</organism>
<accession>A0A0F8YSD0</accession>
<feature type="non-terminal residue" evidence="1">
    <location>
        <position position="37"/>
    </location>
</feature>
<proteinExistence type="predicted"/>